<dbReference type="EMBL" id="CP036282">
    <property type="protein sequence ID" value="QDL55190.1"/>
    <property type="molecule type" value="Genomic_DNA"/>
</dbReference>
<name>A0A515ERB5_9BURK</name>
<dbReference type="Proteomes" id="UP000317365">
    <property type="component" value="Chromosome"/>
</dbReference>
<dbReference type="PANTHER" id="PTHR38834:SF3">
    <property type="entry name" value="SOLUTE-BINDING PROTEIN FAMILY 3_N-TERMINAL DOMAIN-CONTAINING PROTEIN"/>
    <property type="match status" value="1"/>
</dbReference>
<proteinExistence type="predicted"/>
<gene>
    <name evidence="2" type="ORF">EXZ61_14010</name>
</gene>
<dbReference type="Gene3D" id="3.40.190.10">
    <property type="entry name" value="Periplasmic binding protein-like II"/>
    <property type="match status" value="2"/>
</dbReference>
<evidence type="ECO:0000313" key="2">
    <source>
        <dbReference type="EMBL" id="QDL55190.1"/>
    </source>
</evidence>
<feature type="domain" description="Solute-binding protein family 3/N-terminal" evidence="1">
    <location>
        <begin position="83"/>
        <end position="301"/>
    </location>
</feature>
<dbReference type="AlphaFoldDB" id="A0A515ERB5"/>
<keyword evidence="3" id="KW-1185">Reference proteome</keyword>
<dbReference type="PANTHER" id="PTHR38834">
    <property type="entry name" value="PERIPLASMIC SUBSTRATE BINDING PROTEIN FAMILY 3"/>
    <property type="match status" value="1"/>
</dbReference>
<protein>
    <submittedName>
        <fullName evidence="2">Transporter substrate-binding domain-containing protein</fullName>
    </submittedName>
</protein>
<dbReference type="KEGG" id="rhg:EXZ61_14010"/>
<dbReference type="SUPFAM" id="SSF53850">
    <property type="entry name" value="Periplasmic binding protein-like II"/>
    <property type="match status" value="1"/>
</dbReference>
<accession>A0A515ERB5</accession>
<reference evidence="3" key="2">
    <citation type="journal article" date="2020" name="Int. J. Syst. Evol. Microbiol.">
        <title>Genomic insights into a novel species Rhodoferax aquaticus sp. nov., isolated from freshwater.</title>
        <authorList>
            <person name="Li T."/>
            <person name="Zhuo Y."/>
            <person name="Jin C.Z."/>
            <person name="Wu X."/>
            <person name="Ko S.R."/>
            <person name="Jin F.J."/>
            <person name="Ahn C.Y."/>
            <person name="Oh H.M."/>
            <person name="Lee H.G."/>
            <person name="Jin L."/>
        </authorList>
    </citation>
    <scope>NUCLEOTIDE SEQUENCE [LARGE SCALE GENOMIC DNA]</scope>
    <source>
        <strain evidence="3">Gr-4</strain>
    </source>
</reference>
<dbReference type="Pfam" id="PF00497">
    <property type="entry name" value="SBP_bac_3"/>
    <property type="match status" value="1"/>
</dbReference>
<dbReference type="InterPro" id="IPR001638">
    <property type="entry name" value="Solute-binding_3/MltF_N"/>
</dbReference>
<evidence type="ECO:0000313" key="3">
    <source>
        <dbReference type="Proteomes" id="UP000317365"/>
    </source>
</evidence>
<sequence>MPMLGWPIRCSTPPCSRSPLGRYTQSSSPQTKFRLVSFLEQIGEIVNICALRPFTNWTLWLFAAAVMAYGSHANAQPTKAQIVAYTEDWAPYNFAEDGAVKGISTDLLRAMCVEAKLQCEFKLVPWARAYKAAGAKPNTIVYTTARKPSRESEFLWVGPILPRTTWVYGKAGLESKVRLPSDLHQLRIGIVRDEAAQQDLQGLGVPDSTFVEDSSNANVLKLLSRGLVDAMVDTEVGMDWNLRNANLSSNSVGKLMKLSEGGSYFFAMNLNSDPGYVERLQQALDKLRRDGKVTAIVRKYTAPSH</sequence>
<organism evidence="2 3">
    <name type="scientific">Rhodoferax aquaticus</name>
    <dbReference type="NCBI Taxonomy" id="2527691"/>
    <lineage>
        <taxon>Bacteria</taxon>
        <taxon>Pseudomonadati</taxon>
        <taxon>Pseudomonadota</taxon>
        <taxon>Betaproteobacteria</taxon>
        <taxon>Burkholderiales</taxon>
        <taxon>Comamonadaceae</taxon>
        <taxon>Rhodoferax</taxon>
    </lineage>
</organism>
<reference evidence="3" key="1">
    <citation type="submission" date="2019-02" db="EMBL/GenBank/DDBJ databases">
        <title>Complete genome sequence of Rhodoferax sp. Gr-4.</title>
        <authorList>
            <person name="Jin L."/>
        </authorList>
    </citation>
    <scope>NUCLEOTIDE SEQUENCE [LARGE SCALE GENOMIC DNA]</scope>
    <source>
        <strain evidence="3">Gr-4</strain>
    </source>
</reference>
<evidence type="ECO:0000259" key="1">
    <source>
        <dbReference type="Pfam" id="PF00497"/>
    </source>
</evidence>